<dbReference type="AlphaFoldDB" id="A0AA38KR88"/>
<evidence type="ECO:0000256" key="1">
    <source>
        <dbReference type="SAM" id="Phobius"/>
    </source>
</evidence>
<sequence>MGQLSLEKTFIIAPYIEGIVYGFFVAIFAATMYIHFSKVINGPQQLGRHSNVMIGISSLMFFIATLHMAVNAYRLIAGYVDHASVPGGAVAYMGDLRTWHYILKDALYATQENLGSAAAIYRCWVLWNHNWKIIVFPSVLLIVNIVAGYMVCGLYTTVSSTINVFNPRLTTWIKIFFPLTVALNIITTSLMSYRIWYTHSQATLYASDNGDSQVMSVMRMLVESAALQLVVEIVLLALYSSDINAQYIILESIAPIVGITFNALTIRIKLRSMSAARNDGDTQTIGRLPMRRLQVNVAIEQTEDSDSIYPK</sequence>
<keyword evidence="3" id="KW-1185">Reference proteome</keyword>
<proteinExistence type="predicted"/>
<organism evidence="2 3">
    <name type="scientific">Lentinula aff. detonsa</name>
    <dbReference type="NCBI Taxonomy" id="2804958"/>
    <lineage>
        <taxon>Eukaryota</taxon>
        <taxon>Fungi</taxon>
        <taxon>Dikarya</taxon>
        <taxon>Basidiomycota</taxon>
        <taxon>Agaricomycotina</taxon>
        <taxon>Agaricomycetes</taxon>
        <taxon>Agaricomycetidae</taxon>
        <taxon>Agaricales</taxon>
        <taxon>Marasmiineae</taxon>
        <taxon>Omphalotaceae</taxon>
        <taxon>Lentinula</taxon>
    </lineage>
</organism>
<keyword evidence="1" id="KW-1133">Transmembrane helix</keyword>
<evidence type="ECO:0000313" key="2">
    <source>
        <dbReference type="EMBL" id="KAJ3787484.1"/>
    </source>
</evidence>
<feature type="transmembrane region" description="Helical" evidence="1">
    <location>
        <begin position="12"/>
        <end position="34"/>
    </location>
</feature>
<keyword evidence="1" id="KW-0472">Membrane</keyword>
<accession>A0AA38KR88</accession>
<dbReference type="Proteomes" id="UP001163798">
    <property type="component" value="Unassembled WGS sequence"/>
</dbReference>
<feature type="transmembrane region" description="Helical" evidence="1">
    <location>
        <begin position="217"/>
        <end position="239"/>
    </location>
</feature>
<name>A0AA38KR88_9AGAR</name>
<dbReference type="EMBL" id="MU793291">
    <property type="protein sequence ID" value="KAJ3787484.1"/>
    <property type="molecule type" value="Genomic_DNA"/>
</dbReference>
<feature type="transmembrane region" description="Helical" evidence="1">
    <location>
        <begin position="134"/>
        <end position="156"/>
    </location>
</feature>
<reference evidence="2" key="1">
    <citation type="submission" date="2022-08" db="EMBL/GenBank/DDBJ databases">
        <authorList>
            <consortium name="DOE Joint Genome Institute"/>
            <person name="Min B."/>
            <person name="Riley R."/>
            <person name="Sierra-Patev S."/>
            <person name="Naranjo-Ortiz M."/>
            <person name="Looney B."/>
            <person name="Konkel Z."/>
            <person name="Slot J.C."/>
            <person name="Sakamoto Y."/>
            <person name="Steenwyk J.L."/>
            <person name="Rokas A."/>
            <person name="Carro J."/>
            <person name="Camarero S."/>
            <person name="Ferreira P."/>
            <person name="Molpeceres G."/>
            <person name="Ruiz-Duenas F.J."/>
            <person name="Serrano A."/>
            <person name="Henrissat B."/>
            <person name="Drula E."/>
            <person name="Hughes K.W."/>
            <person name="Mata J.L."/>
            <person name="Ishikawa N.K."/>
            <person name="Vargas-Isla R."/>
            <person name="Ushijima S."/>
            <person name="Smith C.A."/>
            <person name="Ahrendt S."/>
            <person name="Andreopoulos W."/>
            <person name="He G."/>
            <person name="Labutti K."/>
            <person name="Lipzen A."/>
            <person name="Ng V."/>
            <person name="Sandor L."/>
            <person name="Barry K."/>
            <person name="Martinez A.T."/>
            <person name="Xiao Y."/>
            <person name="Gibbons J.G."/>
            <person name="Terashima K."/>
            <person name="Hibbett D.S."/>
            <person name="Grigoriev I.V."/>
        </authorList>
    </citation>
    <scope>NUCLEOTIDE SEQUENCE</scope>
    <source>
        <strain evidence="2">TFB10291</strain>
    </source>
</reference>
<protein>
    <submittedName>
        <fullName evidence="2">Uncharacterized protein</fullName>
    </submittedName>
</protein>
<feature type="transmembrane region" description="Helical" evidence="1">
    <location>
        <begin position="176"/>
        <end position="196"/>
    </location>
</feature>
<evidence type="ECO:0000313" key="3">
    <source>
        <dbReference type="Proteomes" id="UP001163798"/>
    </source>
</evidence>
<comment type="caution">
    <text evidence="2">The sequence shown here is derived from an EMBL/GenBank/DDBJ whole genome shotgun (WGS) entry which is preliminary data.</text>
</comment>
<feature type="transmembrane region" description="Helical" evidence="1">
    <location>
        <begin position="245"/>
        <end position="264"/>
    </location>
</feature>
<feature type="transmembrane region" description="Helical" evidence="1">
    <location>
        <begin position="54"/>
        <end position="73"/>
    </location>
</feature>
<keyword evidence="1" id="KW-0812">Transmembrane</keyword>
<gene>
    <name evidence="2" type="ORF">GGU10DRAFT_415903</name>
</gene>